<reference evidence="1 2" key="1">
    <citation type="submission" date="2019-06" db="EMBL/GenBank/DDBJ databases">
        <title>Sequencing the genomes of 1000 actinobacteria strains.</title>
        <authorList>
            <person name="Klenk H.-P."/>
        </authorList>
    </citation>
    <scope>NUCLEOTIDE SEQUENCE [LARGE SCALE GENOMIC DNA]</scope>
    <source>
        <strain evidence="1 2">DSM 20427</strain>
    </source>
</reference>
<keyword evidence="2" id="KW-1185">Reference proteome</keyword>
<dbReference type="Proteomes" id="UP000319804">
    <property type="component" value="Unassembled WGS sequence"/>
</dbReference>
<dbReference type="PANTHER" id="PTHR41313">
    <property type="entry name" value="ADENINE-SPECIFIC METHYLTRANSFERASE"/>
    <property type="match status" value="1"/>
</dbReference>
<dbReference type="Gene3D" id="3.40.50.150">
    <property type="entry name" value="Vaccinia Virus protein VP39"/>
    <property type="match status" value="1"/>
</dbReference>
<dbReference type="InterPro" id="IPR029063">
    <property type="entry name" value="SAM-dependent_MTases_sf"/>
</dbReference>
<gene>
    <name evidence="1" type="ORF">FHX68_1108</name>
</gene>
<protein>
    <submittedName>
        <fullName evidence="1">N12 class adenine-specific DNA methylase</fullName>
    </submittedName>
</protein>
<dbReference type="InterPro" id="IPR052933">
    <property type="entry name" value="DNA_Protect_Modify"/>
</dbReference>
<dbReference type="GO" id="GO:0008168">
    <property type="term" value="F:methyltransferase activity"/>
    <property type="evidence" value="ECO:0007669"/>
    <property type="project" value="UniProtKB-KW"/>
</dbReference>
<sequence length="867" mass="94449">MPSGARARFRANIDALTLARALAAEQRPATADEQRVLAGWSSWGAVPDVFDPRNDARAQERAELQGLLSADEWAAAERTTINAHYTDPLIAAEMWRALRSLGLTGGEILEPGSGSGTVIGLAPETARMTGVELDPITAAISQALYPDASIRAESFADTRLPEGMFDAAIGNVPFGKVTLYDPVHNPGGHSIHNHFILKSLRLTRPGGLVAVLSSHYTMDAQNPGARREMNLLADLVGAVRLPSGAHRRTAGTEAITDLLIFRRREDGQPPADDLWETVTPVSLDGTEPIRINRYFDQHPEYVLGELSVGHGMYGSETLTVAGDPDRVADELRAALESITFTARRSGMVLTERTGTAPERPAAATGTATEQWDGAIVATDGGGFGTVNGSSIEPLKVPKNAYAEMRALLGLRDAANRLLELEAATVEDTDEIATTREGLRRDYQKYVGKYGPLNRYSWRRTGRTNESGEETYARIVPTPIRLLRSDPFGALVLALEEFDDAEQTATPATIMTRRVVAPRTEVQGVDTPADAVAVSLDRTGGIDLPLIADMLGMDETEAREALTGLAYTDPATGTLVHAPEYLSGDVRAKLAQAKERAADDPAFQANVDALAEVQPRDLGVEEIGARIGAVWISAEIHEQFLNEILRTTQVRVENPIPGMWEVRGGRQGLQATSEWGTERRPAPDLVQAIMEQRPILVKDEIDGVDGKPQMVVNPTETAAAQEKAEALQERFSEWVWENPERAQELVDEYNQRFNNLVLRDYSAAGDYLSLPGLAETFTPRPHQRAAVARMIAEPAAGLFHEVGAGKTAEAIMGVMEMRRMGLVSKPLIVIPNHMLEQFSREWLQIYPQARILAASSKDISAEKRALRS</sequence>
<evidence type="ECO:0000313" key="2">
    <source>
        <dbReference type="Proteomes" id="UP000319804"/>
    </source>
</evidence>
<comment type="caution">
    <text evidence="1">The sequence shown here is derived from an EMBL/GenBank/DDBJ whole genome shotgun (WGS) entry which is preliminary data.</text>
</comment>
<evidence type="ECO:0000313" key="1">
    <source>
        <dbReference type="EMBL" id="TQN00975.1"/>
    </source>
</evidence>
<proteinExistence type="predicted"/>
<organism evidence="1 2">
    <name type="scientific">Microbacterium lacticum</name>
    <dbReference type="NCBI Taxonomy" id="33885"/>
    <lineage>
        <taxon>Bacteria</taxon>
        <taxon>Bacillati</taxon>
        <taxon>Actinomycetota</taxon>
        <taxon>Actinomycetes</taxon>
        <taxon>Micrococcales</taxon>
        <taxon>Microbacteriaceae</taxon>
        <taxon>Microbacterium</taxon>
    </lineage>
</organism>
<dbReference type="GO" id="GO:0032259">
    <property type="term" value="P:methylation"/>
    <property type="evidence" value="ECO:0007669"/>
    <property type="project" value="UniProtKB-KW"/>
</dbReference>
<name>A0A543L0W3_9MICO</name>
<dbReference type="EMBL" id="VFPS01000001">
    <property type="protein sequence ID" value="TQN00975.1"/>
    <property type="molecule type" value="Genomic_DNA"/>
</dbReference>
<dbReference type="RefSeq" id="WP_229661658.1">
    <property type="nucleotide sequence ID" value="NZ_BMOA01000090.1"/>
</dbReference>
<keyword evidence="1" id="KW-0808">Transferase</keyword>
<dbReference type="AlphaFoldDB" id="A0A543L0W3"/>
<dbReference type="SUPFAM" id="SSF53335">
    <property type="entry name" value="S-adenosyl-L-methionine-dependent methyltransferases"/>
    <property type="match status" value="1"/>
</dbReference>
<accession>A0A543L0W3</accession>
<dbReference type="InterPro" id="IPR038718">
    <property type="entry name" value="SNF2-like_sf"/>
</dbReference>
<dbReference type="InterPro" id="IPR027417">
    <property type="entry name" value="P-loop_NTPase"/>
</dbReference>
<dbReference type="Gene3D" id="3.40.50.10810">
    <property type="entry name" value="Tandem AAA-ATPase domain"/>
    <property type="match status" value="1"/>
</dbReference>
<keyword evidence="1" id="KW-0489">Methyltransferase</keyword>
<dbReference type="PRINTS" id="PR00507">
    <property type="entry name" value="N12N6MTFRASE"/>
</dbReference>
<dbReference type="PANTHER" id="PTHR41313:SF1">
    <property type="entry name" value="DNA METHYLASE ADENINE-SPECIFIC DOMAIN-CONTAINING PROTEIN"/>
    <property type="match status" value="1"/>
</dbReference>
<dbReference type="SUPFAM" id="SSF52540">
    <property type="entry name" value="P-loop containing nucleoside triphosphate hydrolases"/>
    <property type="match status" value="1"/>
</dbReference>